<keyword evidence="2" id="KW-1185">Reference proteome</keyword>
<protein>
    <recommendedName>
        <fullName evidence="3">Helix-turn-helix domain-containing protein</fullName>
    </recommendedName>
</protein>
<gene>
    <name evidence="1" type="ORF">GCM10025865_11360</name>
</gene>
<dbReference type="Proteomes" id="UP001321475">
    <property type="component" value="Chromosome"/>
</dbReference>
<dbReference type="Gene3D" id="1.10.260.40">
    <property type="entry name" value="lambda repressor-like DNA-binding domains"/>
    <property type="match status" value="1"/>
</dbReference>
<evidence type="ECO:0000313" key="1">
    <source>
        <dbReference type="EMBL" id="BDZ41837.1"/>
    </source>
</evidence>
<dbReference type="InterPro" id="IPR010982">
    <property type="entry name" value="Lambda_DNA-bd_dom_sf"/>
</dbReference>
<sequence>MTVENSETTPGGKLGRAFQDRLNALFAVRAEAGRKVTNREVAEWMTAHGYAVKDAYLSALRGGHRTSPSFRVIEGLAAYFEVDPRELLGNDESAEPIADVVARAGVEKVALRAEGLSPESLAAVSAFMDHLRAQSKLPSV</sequence>
<organism evidence="1 2">
    <name type="scientific">Paraoerskovia sediminicola</name>
    <dbReference type="NCBI Taxonomy" id="1138587"/>
    <lineage>
        <taxon>Bacteria</taxon>
        <taxon>Bacillati</taxon>
        <taxon>Actinomycetota</taxon>
        <taxon>Actinomycetes</taxon>
        <taxon>Micrococcales</taxon>
        <taxon>Cellulomonadaceae</taxon>
        <taxon>Paraoerskovia</taxon>
    </lineage>
</organism>
<proteinExistence type="predicted"/>
<accession>A0ABM8G1K6</accession>
<evidence type="ECO:0000313" key="2">
    <source>
        <dbReference type="Proteomes" id="UP001321475"/>
    </source>
</evidence>
<name>A0ABM8G1K6_9CELL</name>
<dbReference type="EMBL" id="AP027729">
    <property type="protein sequence ID" value="BDZ41837.1"/>
    <property type="molecule type" value="Genomic_DNA"/>
</dbReference>
<reference evidence="2" key="1">
    <citation type="journal article" date="2019" name="Int. J. Syst. Evol. Microbiol.">
        <title>The Global Catalogue of Microorganisms (GCM) 10K type strain sequencing project: providing services to taxonomists for standard genome sequencing and annotation.</title>
        <authorList>
            <consortium name="The Broad Institute Genomics Platform"/>
            <consortium name="The Broad Institute Genome Sequencing Center for Infectious Disease"/>
            <person name="Wu L."/>
            <person name="Ma J."/>
        </authorList>
    </citation>
    <scope>NUCLEOTIDE SEQUENCE [LARGE SCALE GENOMIC DNA]</scope>
    <source>
        <strain evidence="2">NBRC 108565</strain>
    </source>
</reference>
<dbReference type="RefSeq" id="WP_286218916.1">
    <property type="nucleotide sequence ID" value="NZ_AP027729.1"/>
</dbReference>
<evidence type="ECO:0008006" key="3">
    <source>
        <dbReference type="Google" id="ProtNLM"/>
    </source>
</evidence>